<dbReference type="InterPro" id="IPR012876">
    <property type="entry name" value="DUF1677_pln"/>
</dbReference>
<keyword evidence="2" id="KW-1185">Reference proteome</keyword>
<dbReference type="AlphaFoldDB" id="A0AAN9I5G2"/>
<accession>A0AAN9I5G2</accession>
<dbReference type="Proteomes" id="UP001372338">
    <property type="component" value="Unassembled WGS sequence"/>
</dbReference>
<dbReference type="EMBL" id="JAYWIO010000005">
    <property type="protein sequence ID" value="KAK7261011.1"/>
    <property type="molecule type" value="Genomic_DNA"/>
</dbReference>
<dbReference type="Pfam" id="PF07911">
    <property type="entry name" value="DUF1677"/>
    <property type="match status" value="1"/>
</dbReference>
<dbReference type="PANTHER" id="PTHR33108">
    <property type="entry name" value="OS01G0745000 PROTEIN"/>
    <property type="match status" value="1"/>
</dbReference>
<evidence type="ECO:0000313" key="1">
    <source>
        <dbReference type="EMBL" id="KAK7261011.1"/>
    </source>
</evidence>
<evidence type="ECO:0008006" key="3">
    <source>
        <dbReference type="Google" id="ProtNLM"/>
    </source>
</evidence>
<sequence length="156" mass="17686">MAAPVSKEPKSLSINEKTTTTMMTEVDSVVSLVKCYCCGLMEECTQAYIARVQERFEGRWICGLCAEAVKEERLRSQDMMMITIDEALKRHMKFHQQFKSSSPPNNTSEDLILVMKEILLSNLDSPRKDRGFNCRPLGRSQSCFSTMQGATTQSEE</sequence>
<dbReference type="PANTHER" id="PTHR33108:SF78">
    <property type="entry name" value="DUF1677 FAMILY PROTEIN"/>
    <property type="match status" value="1"/>
</dbReference>
<evidence type="ECO:0000313" key="2">
    <source>
        <dbReference type="Proteomes" id="UP001372338"/>
    </source>
</evidence>
<gene>
    <name evidence="1" type="ORF">RIF29_27314</name>
</gene>
<protein>
    <recommendedName>
        <fullName evidence="3">DUF1677 family protein</fullName>
    </recommendedName>
</protein>
<reference evidence="1 2" key="1">
    <citation type="submission" date="2024-01" db="EMBL/GenBank/DDBJ databases">
        <title>The genomes of 5 underutilized Papilionoideae crops provide insights into root nodulation and disease resistanc.</title>
        <authorList>
            <person name="Yuan L."/>
        </authorList>
    </citation>
    <scope>NUCLEOTIDE SEQUENCE [LARGE SCALE GENOMIC DNA]</scope>
    <source>
        <strain evidence="1">ZHUSHIDOU_FW_LH</strain>
        <tissue evidence="1">Leaf</tissue>
    </source>
</reference>
<organism evidence="1 2">
    <name type="scientific">Crotalaria pallida</name>
    <name type="common">Smooth rattlebox</name>
    <name type="synonym">Crotalaria striata</name>
    <dbReference type="NCBI Taxonomy" id="3830"/>
    <lineage>
        <taxon>Eukaryota</taxon>
        <taxon>Viridiplantae</taxon>
        <taxon>Streptophyta</taxon>
        <taxon>Embryophyta</taxon>
        <taxon>Tracheophyta</taxon>
        <taxon>Spermatophyta</taxon>
        <taxon>Magnoliopsida</taxon>
        <taxon>eudicotyledons</taxon>
        <taxon>Gunneridae</taxon>
        <taxon>Pentapetalae</taxon>
        <taxon>rosids</taxon>
        <taxon>fabids</taxon>
        <taxon>Fabales</taxon>
        <taxon>Fabaceae</taxon>
        <taxon>Papilionoideae</taxon>
        <taxon>50 kb inversion clade</taxon>
        <taxon>genistoids sensu lato</taxon>
        <taxon>core genistoids</taxon>
        <taxon>Crotalarieae</taxon>
        <taxon>Crotalaria</taxon>
    </lineage>
</organism>
<name>A0AAN9I5G2_CROPI</name>
<comment type="caution">
    <text evidence="1">The sequence shown here is derived from an EMBL/GenBank/DDBJ whole genome shotgun (WGS) entry which is preliminary data.</text>
</comment>
<proteinExistence type="predicted"/>